<evidence type="ECO:0000313" key="1">
    <source>
        <dbReference type="EMBL" id="RJG35979.1"/>
    </source>
</evidence>
<evidence type="ECO:0000313" key="2">
    <source>
        <dbReference type="Proteomes" id="UP000283255"/>
    </source>
</evidence>
<dbReference type="RefSeq" id="WP_232525333.1">
    <property type="nucleotide sequence ID" value="NZ_QZCH01000097.1"/>
</dbReference>
<organism evidence="1 2">
    <name type="scientific">Motilimonas pumila</name>
    <dbReference type="NCBI Taxonomy" id="2303987"/>
    <lineage>
        <taxon>Bacteria</taxon>
        <taxon>Pseudomonadati</taxon>
        <taxon>Pseudomonadota</taxon>
        <taxon>Gammaproteobacteria</taxon>
        <taxon>Alteromonadales</taxon>
        <taxon>Alteromonadales genera incertae sedis</taxon>
        <taxon>Motilimonas</taxon>
    </lineage>
</organism>
<protein>
    <submittedName>
        <fullName evidence="1">Uncharacterized protein</fullName>
    </submittedName>
</protein>
<dbReference type="EMBL" id="QZCH01000097">
    <property type="protein sequence ID" value="RJG35979.1"/>
    <property type="molecule type" value="Genomic_DNA"/>
</dbReference>
<reference evidence="1 2" key="2">
    <citation type="submission" date="2019-01" db="EMBL/GenBank/DDBJ databases">
        <title>Motilimonas pumilus sp. nov., isolated from the gut of sea cucumber (Apostichopus japonicus).</title>
        <authorList>
            <person name="Wang F.-Q."/>
            <person name="Ren L.-H."/>
            <person name="Lin Y.-W."/>
            <person name="Sun G.-H."/>
            <person name="Du Z.-J."/>
            <person name="Zhao J.-X."/>
            <person name="Liu X.-J."/>
            <person name="Liu L.-J."/>
        </authorList>
    </citation>
    <scope>NUCLEOTIDE SEQUENCE [LARGE SCALE GENOMIC DNA]</scope>
    <source>
        <strain evidence="1 2">PLHSC7-2</strain>
    </source>
</reference>
<gene>
    <name evidence="1" type="ORF">D1Z90_20620</name>
</gene>
<sequence length="63" mass="7374">GFFMYVQADKKGARIIHVDLLYLLWRLPNSVALAELTHDKRRRSTLCTGNHYSYVSVFIEDMI</sequence>
<dbReference type="AlphaFoldDB" id="A0A418Y916"/>
<accession>A0A418Y916</accession>
<dbReference type="Proteomes" id="UP000283255">
    <property type="component" value="Unassembled WGS sequence"/>
</dbReference>
<keyword evidence="2" id="KW-1185">Reference proteome</keyword>
<proteinExistence type="predicted"/>
<comment type="caution">
    <text evidence="1">The sequence shown here is derived from an EMBL/GenBank/DDBJ whole genome shotgun (WGS) entry which is preliminary data.</text>
</comment>
<name>A0A418Y916_9GAMM</name>
<reference evidence="1 2" key="1">
    <citation type="submission" date="2018-09" db="EMBL/GenBank/DDBJ databases">
        <authorList>
            <person name="Wang F."/>
        </authorList>
    </citation>
    <scope>NUCLEOTIDE SEQUENCE [LARGE SCALE GENOMIC DNA]</scope>
    <source>
        <strain evidence="1 2">PLHSC7-2</strain>
    </source>
</reference>
<feature type="non-terminal residue" evidence="1">
    <location>
        <position position="1"/>
    </location>
</feature>